<evidence type="ECO:0000256" key="12">
    <source>
        <dbReference type="ARBA" id="ARBA00023172"/>
    </source>
</evidence>
<dbReference type="Pfam" id="PF14493">
    <property type="entry name" value="HTH_40"/>
    <property type="match status" value="1"/>
</dbReference>
<evidence type="ECO:0000256" key="15">
    <source>
        <dbReference type="ARBA" id="ARBA00034617"/>
    </source>
</evidence>
<dbReference type="InterPro" id="IPR014001">
    <property type="entry name" value="Helicase_ATP-bd"/>
</dbReference>
<comment type="catalytic activity">
    <reaction evidence="15">
        <text>Couples ATP hydrolysis with the unwinding of duplex DNA by translocating in the 3'-5' direction.</text>
        <dbReference type="EC" id="5.6.2.4"/>
    </reaction>
</comment>
<evidence type="ECO:0000256" key="1">
    <source>
        <dbReference type="ARBA" id="ARBA00001946"/>
    </source>
</evidence>
<keyword evidence="9" id="KW-0862">Zinc</keyword>
<dbReference type="GO" id="GO:0009432">
    <property type="term" value="P:SOS response"/>
    <property type="evidence" value="ECO:0007669"/>
    <property type="project" value="UniProtKB-UniRule"/>
</dbReference>
<evidence type="ECO:0000313" key="22">
    <source>
        <dbReference type="Proteomes" id="UP000031449"/>
    </source>
</evidence>
<dbReference type="GO" id="GO:0005524">
    <property type="term" value="F:ATP binding"/>
    <property type="evidence" value="ECO:0007669"/>
    <property type="project" value="UniProtKB-KW"/>
</dbReference>
<comment type="cofactor">
    <cofactor evidence="2">
        <name>Zn(2+)</name>
        <dbReference type="ChEBI" id="CHEBI:29105"/>
    </cofactor>
</comment>
<protein>
    <recommendedName>
        <fullName evidence="16">DNA helicase RecQ</fullName>
        <ecNumber evidence="16">5.6.2.4</ecNumber>
    </recommendedName>
</protein>
<dbReference type="InterPro" id="IPR032284">
    <property type="entry name" value="RecQ_Zn-bd"/>
</dbReference>
<dbReference type="NCBIfam" id="TIGR01389">
    <property type="entry name" value="recQ"/>
    <property type="match status" value="1"/>
</dbReference>
<dbReference type="SMART" id="SM00956">
    <property type="entry name" value="RQC"/>
    <property type="match status" value="1"/>
</dbReference>
<evidence type="ECO:0000256" key="8">
    <source>
        <dbReference type="ARBA" id="ARBA00022806"/>
    </source>
</evidence>
<evidence type="ECO:0000259" key="19">
    <source>
        <dbReference type="PROSITE" id="PS51192"/>
    </source>
</evidence>
<feature type="domain" description="Helicase ATP-binding" evidence="19">
    <location>
        <begin position="26"/>
        <end position="195"/>
    </location>
</feature>
<feature type="domain" description="HRDC" evidence="18">
    <location>
        <begin position="516"/>
        <end position="596"/>
    </location>
</feature>
<feature type="domain" description="Helicase C-terminal" evidence="20">
    <location>
        <begin position="219"/>
        <end position="366"/>
    </location>
</feature>
<accession>A0A0B5AR03</accession>
<dbReference type="FunFam" id="3.40.50.300:FF:000296">
    <property type="entry name" value="ATP-dependent DNA helicase RecQ"/>
    <property type="match status" value="1"/>
</dbReference>
<dbReference type="BioCyc" id="JESP1508404:G14D9-10437-MONOMER"/>
<dbReference type="PROSITE" id="PS51192">
    <property type="entry name" value="HELICASE_ATP_BIND_1"/>
    <property type="match status" value="1"/>
</dbReference>
<dbReference type="CDD" id="cd17920">
    <property type="entry name" value="DEXHc_RecQ"/>
    <property type="match status" value="1"/>
</dbReference>
<reference evidence="21 22" key="1">
    <citation type="submission" date="2014-08" db="EMBL/GenBank/DDBJ databases">
        <title>Complete genome of a marine bacteria Jeotgalibacillus malaysiensis.</title>
        <authorList>
            <person name="Yaakop A.S."/>
            <person name="Chan K.-G."/>
            <person name="Goh K.M."/>
        </authorList>
    </citation>
    <scope>NUCLEOTIDE SEQUENCE [LARGE SCALE GENOMIC DNA]</scope>
    <source>
        <strain evidence="21 22">D5</strain>
    </source>
</reference>
<dbReference type="GO" id="GO:0009378">
    <property type="term" value="F:four-way junction helicase activity"/>
    <property type="evidence" value="ECO:0007669"/>
    <property type="project" value="TreeGrafter"/>
</dbReference>
<evidence type="ECO:0000313" key="21">
    <source>
        <dbReference type="EMBL" id="AJD90519.1"/>
    </source>
</evidence>
<evidence type="ECO:0000256" key="9">
    <source>
        <dbReference type="ARBA" id="ARBA00022833"/>
    </source>
</evidence>
<comment type="cofactor">
    <cofactor evidence="1">
        <name>Mg(2+)</name>
        <dbReference type="ChEBI" id="CHEBI:18420"/>
    </cofactor>
</comment>
<evidence type="ECO:0000256" key="13">
    <source>
        <dbReference type="ARBA" id="ARBA00023204"/>
    </source>
</evidence>
<proteinExistence type="inferred from homology"/>
<dbReference type="InterPro" id="IPR001650">
    <property type="entry name" value="Helicase_C-like"/>
</dbReference>
<dbReference type="GO" id="GO:0016787">
    <property type="term" value="F:hydrolase activity"/>
    <property type="evidence" value="ECO:0007669"/>
    <property type="project" value="UniProtKB-KW"/>
</dbReference>
<dbReference type="FunFam" id="1.10.150.80:FF:000002">
    <property type="entry name" value="ATP-dependent DNA helicase RecQ"/>
    <property type="match status" value="1"/>
</dbReference>
<keyword evidence="8 21" id="KW-0347">Helicase</keyword>
<evidence type="ECO:0000259" key="20">
    <source>
        <dbReference type="PROSITE" id="PS51194"/>
    </source>
</evidence>
<dbReference type="GO" id="GO:0006310">
    <property type="term" value="P:DNA recombination"/>
    <property type="evidence" value="ECO:0007669"/>
    <property type="project" value="UniProtKB-UniRule"/>
</dbReference>
<dbReference type="InterPro" id="IPR002121">
    <property type="entry name" value="HRDC_dom"/>
</dbReference>
<dbReference type="GO" id="GO:0043138">
    <property type="term" value="F:3'-5' DNA helicase activity"/>
    <property type="evidence" value="ECO:0007669"/>
    <property type="project" value="UniProtKB-EC"/>
</dbReference>
<keyword evidence="7" id="KW-0378">Hydrolase</keyword>
<dbReference type="InterPro" id="IPR044876">
    <property type="entry name" value="HRDC_dom_sf"/>
</dbReference>
<evidence type="ECO:0000256" key="5">
    <source>
        <dbReference type="ARBA" id="ARBA00022741"/>
    </source>
</evidence>
<dbReference type="SUPFAM" id="SSF47819">
    <property type="entry name" value="HRDC-like"/>
    <property type="match status" value="1"/>
</dbReference>
<dbReference type="GO" id="GO:0006260">
    <property type="term" value="P:DNA replication"/>
    <property type="evidence" value="ECO:0007669"/>
    <property type="project" value="InterPro"/>
</dbReference>
<dbReference type="EC" id="5.6.2.4" evidence="16"/>
<dbReference type="Pfam" id="PF09382">
    <property type="entry name" value="RQC"/>
    <property type="match status" value="1"/>
</dbReference>
<comment type="similarity">
    <text evidence="3">Belongs to the helicase family. RecQ subfamily.</text>
</comment>
<dbReference type="SUPFAM" id="SSF52540">
    <property type="entry name" value="P-loop containing nucleoside triphosphate hydrolases"/>
    <property type="match status" value="1"/>
</dbReference>
<keyword evidence="22" id="KW-1185">Reference proteome</keyword>
<evidence type="ECO:0000256" key="17">
    <source>
        <dbReference type="SAM" id="MobiDB-lite"/>
    </source>
</evidence>
<sequence>MMNEAQQVLHTYFGYDSFRPGQDRMIESILDHKNALGIMPTGGGKSLCYQIPGLVMDGTALVISPLISLMRDQVDALNENGISATYINSTLSAAETRERLQNLREGRYKFVYAAPERFDSASFFNAISDIDLSLIAFDEAHCISQWGHDFRPSYRTIVDTIRLLPNLPVLTALTATATDKVIQDITDLLSIDPHHIVNTGFARDNLSFHVVKGADKHSFLTSFLKEKHDETGIIYTATRKEADQLTGWLNQQNASAVCYHAGLSEDERNEAQRQFIYDEAKLIVATNAFGMGIDKSNVRFVIHYQLPMNMESYYQEAGRAGRDGEPADCYLLYSPQDSMLQKFLIEQSIANERKRNEEYAKLQQMINYCHSHSCLPRFILEYFEDHQMTADCGHCSSCLDSREKTDRTREVQMILSTVKRMGERFGTGMTSKVLKGSRNKKLLEGGLNQVTTYGLMSQKSEKQITELIQLLIAEGYLALEGGQYPILRLTQDAVPVLKGEQAVWLKSGFQLHQQQADYDEALFEELRQVRSQLAKEHAVPPYVIFSDATLREMAQHYPETEAEMRNIKGVGERKLQSYGTPFTEVIAAYTAQHGKNKNMVPVPEQSPAPKQPEVTADPDQPSHLFSYELYHDGKSIPEIAKLRALTTQTIERHLQKAYEDGHPLDFEKWFDEETERLILSTREQMEVPGLKPLKEALPEEVSYLQIKMTLVKNQLV</sequence>
<dbReference type="PANTHER" id="PTHR13710:SF105">
    <property type="entry name" value="ATP-DEPENDENT DNA HELICASE Q1"/>
    <property type="match status" value="1"/>
</dbReference>
<dbReference type="GO" id="GO:0003677">
    <property type="term" value="F:DNA binding"/>
    <property type="evidence" value="ECO:0007669"/>
    <property type="project" value="UniProtKB-KW"/>
</dbReference>
<dbReference type="STRING" id="1508404.JMA_12020"/>
<dbReference type="AlphaFoldDB" id="A0A0B5AR03"/>
<dbReference type="Pfam" id="PF00270">
    <property type="entry name" value="DEAD"/>
    <property type="match status" value="1"/>
</dbReference>
<evidence type="ECO:0000256" key="16">
    <source>
        <dbReference type="NCBIfam" id="TIGR01389"/>
    </source>
</evidence>
<evidence type="ECO:0000256" key="11">
    <source>
        <dbReference type="ARBA" id="ARBA00023125"/>
    </source>
</evidence>
<dbReference type="EMBL" id="CP009416">
    <property type="protein sequence ID" value="AJD90519.1"/>
    <property type="molecule type" value="Genomic_DNA"/>
</dbReference>
<dbReference type="GO" id="GO:0046872">
    <property type="term" value="F:metal ion binding"/>
    <property type="evidence" value="ECO:0007669"/>
    <property type="project" value="UniProtKB-KW"/>
</dbReference>
<keyword evidence="14" id="KW-0413">Isomerase</keyword>
<gene>
    <name evidence="21" type="ORF">JMA_12020</name>
</gene>
<dbReference type="Gene3D" id="1.10.10.10">
    <property type="entry name" value="Winged helix-like DNA-binding domain superfamily/Winged helix DNA-binding domain"/>
    <property type="match status" value="1"/>
</dbReference>
<dbReference type="InterPro" id="IPR027417">
    <property type="entry name" value="P-loop_NTPase"/>
</dbReference>
<name>A0A0B5AR03_9BACL</name>
<dbReference type="Pfam" id="PF00570">
    <property type="entry name" value="HRDC"/>
    <property type="match status" value="1"/>
</dbReference>
<evidence type="ECO:0000256" key="4">
    <source>
        <dbReference type="ARBA" id="ARBA00022723"/>
    </source>
</evidence>
<dbReference type="Gene3D" id="1.10.150.80">
    <property type="entry name" value="HRDC domain"/>
    <property type="match status" value="1"/>
</dbReference>
<dbReference type="Proteomes" id="UP000031449">
    <property type="component" value="Chromosome"/>
</dbReference>
<evidence type="ECO:0000256" key="6">
    <source>
        <dbReference type="ARBA" id="ARBA00022763"/>
    </source>
</evidence>
<evidence type="ECO:0000259" key="18">
    <source>
        <dbReference type="PROSITE" id="PS50967"/>
    </source>
</evidence>
<evidence type="ECO:0000256" key="3">
    <source>
        <dbReference type="ARBA" id="ARBA00005446"/>
    </source>
</evidence>
<dbReference type="Gene3D" id="3.40.50.300">
    <property type="entry name" value="P-loop containing nucleotide triphosphate hydrolases"/>
    <property type="match status" value="2"/>
</dbReference>
<dbReference type="SMART" id="SM00490">
    <property type="entry name" value="HELICc"/>
    <property type="match status" value="1"/>
</dbReference>
<dbReference type="InterPro" id="IPR011545">
    <property type="entry name" value="DEAD/DEAH_box_helicase_dom"/>
</dbReference>
<dbReference type="GO" id="GO:0005737">
    <property type="term" value="C:cytoplasm"/>
    <property type="evidence" value="ECO:0007669"/>
    <property type="project" value="TreeGrafter"/>
</dbReference>
<keyword evidence="5" id="KW-0547">Nucleotide-binding</keyword>
<dbReference type="OrthoDB" id="9763310at2"/>
<evidence type="ECO:0000256" key="2">
    <source>
        <dbReference type="ARBA" id="ARBA00001947"/>
    </source>
</evidence>
<dbReference type="SUPFAM" id="SSF46785">
    <property type="entry name" value="Winged helix' DNA-binding domain"/>
    <property type="match status" value="1"/>
</dbReference>
<dbReference type="KEGG" id="jeo:JMA_12020"/>
<dbReference type="InterPro" id="IPR018982">
    <property type="entry name" value="RQC_domain"/>
</dbReference>
<feature type="region of interest" description="Disordered" evidence="17">
    <location>
        <begin position="597"/>
        <end position="618"/>
    </location>
</feature>
<dbReference type="InterPro" id="IPR006293">
    <property type="entry name" value="DNA_helicase_ATP-dep_RecQ_bac"/>
</dbReference>
<keyword evidence="13" id="KW-0234">DNA repair</keyword>
<dbReference type="InterPro" id="IPR029491">
    <property type="entry name" value="Helicase_HTH"/>
</dbReference>
<dbReference type="InterPro" id="IPR004589">
    <property type="entry name" value="DNA_helicase_ATP-dep_RecQ"/>
</dbReference>
<evidence type="ECO:0000256" key="7">
    <source>
        <dbReference type="ARBA" id="ARBA00022801"/>
    </source>
</evidence>
<dbReference type="GO" id="GO:0030894">
    <property type="term" value="C:replisome"/>
    <property type="evidence" value="ECO:0007669"/>
    <property type="project" value="TreeGrafter"/>
</dbReference>
<dbReference type="InterPro" id="IPR010997">
    <property type="entry name" value="HRDC-like_sf"/>
</dbReference>
<dbReference type="GO" id="GO:0006281">
    <property type="term" value="P:DNA repair"/>
    <property type="evidence" value="ECO:0007669"/>
    <property type="project" value="UniProtKB-KW"/>
</dbReference>
<dbReference type="InterPro" id="IPR036388">
    <property type="entry name" value="WH-like_DNA-bd_sf"/>
</dbReference>
<evidence type="ECO:0000256" key="14">
    <source>
        <dbReference type="ARBA" id="ARBA00023235"/>
    </source>
</evidence>
<dbReference type="PROSITE" id="PS51194">
    <property type="entry name" value="HELICASE_CTER"/>
    <property type="match status" value="1"/>
</dbReference>
<keyword evidence="11" id="KW-0238">DNA-binding</keyword>
<keyword evidence="4" id="KW-0479">Metal-binding</keyword>
<dbReference type="Pfam" id="PF00271">
    <property type="entry name" value="Helicase_C"/>
    <property type="match status" value="1"/>
</dbReference>
<dbReference type="InterPro" id="IPR036390">
    <property type="entry name" value="WH_DNA-bd_sf"/>
</dbReference>
<dbReference type="GO" id="GO:0043590">
    <property type="term" value="C:bacterial nucleoid"/>
    <property type="evidence" value="ECO:0007669"/>
    <property type="project" value="TreeGrafter"/>
</dbReference>
<dbReference type="HOGENOM" id="CLU_001103_14_3_9"/>
<dbReference type="PROSITE" id="PS50967">
    <property type="entry name" value="HRDC"/>
    <property type="match status" value="1"/>
</dbReference>
<dbReference type="CDD" id="cd18794">
    <property type="entry name" value="SF2_C_RecQ"/>
    <property type="match status" value="1"/>
</dbReference>
<organism evidence="21 22">
    <name type="scientific">Jeotgalibacillus malaysiensis</name>
    <dbReference type="NCBI Taxonomy" id="1508404"/>
    <lineage>
        <taxon>Bacteria</taxon>
        <taxon>Bacillati</taxon>
        <taxon>Bacillota</taxon>
        <taxon>Bacilli</taxon>
        <taxon>Bacillales</taxon>
        <taxon>Caryophanaceae</taxon>
        <taxon>Jeotgalibacillus</taxon>
    </lineage>
</organism>
<dbReference type="SMART" id="SM00341">
    <property type="entry name" value="HRDC"/>
    <property type="match status" value="1"/>
</dbReference>
<dbReference type="SMART" id="SM00487">
    <property type="entry name" value="DEXDc"/>
    <property type="match status" value="1"/>
</dbReference>
<dbReference type="Pfam" id="PF16124">
    <property type="entry name" value="RecQ_Zn_bind"/>
    <property type="match status" value="1"/>
</dbReference>
<keyword evidence="10" id="KW-0067">ATP-binding</keyword>
<keyword evidence="12" id="KW-0233">DNA recombination</keyword>
<dbReference type="PANTHER" id="PTHR13710">
    <property type="entry name" value="DNA HELICASE RECQ FAMILY MEMBER"/>
    <property type="match status" value="1"/>
</dbReference>
<evidence type="ECO:0000256" key="10">
    <source>
        <dbReference type="ARBA" id="ARBA00022840"/>
    </source>
</evidence>
<keyword evidence="6" id="KW-0227">DNA damage</keyword>
<dbReference type="NCBIfam" id="TIGR00614">
    <property type="entry name" value="recQ_fam"/>
    <property type="match status" value="1"/>
</dbReference>